<protein>
    <submittedName>
        <fullName evidence="3">Uncharacterized protein</fullName>
    </submittedName>
</protein>
<dbReference type="GO" id="GO:0016020">
    <property type="term" value="C:membrane"/>
    <property type="evidence" value="ECO:0007669"/>
    <property type="project" value="TreeGrafter"/>
</dbReference>
<comment type="caution">
    <text evidence="3">The sequence shown here is derived from an EMBL/GenBank/DDBJ whole genome shotgun (WGS) entry which is preliminary data.</text>
</comment>
<feature type="transmembrane region" description="Helical" evidence="2">
    <location>
        <begin position="77"/>
        <end position="100"/>
    </location>
</feature>
<evidence type="ECO:0000313" key="4">
    <source>
        <dbReference type="Proteomes" id="UP001301350"/>
    </source>
</evidence>
<keyword evidence="2" id="KW-0812">Transmembrane</keyword>
<feature type="region of interest" description="Disordered" evidence="1">
    <location>
        <begin position="1"/>
        <end position="25"/>
    </location>
</feature>
<evidence type="ECO:0000256" key="2">
    <source>
        <dbReference type="SAM" id="Phobius"/>
    </source>
</evidence>
<feature type="transmembrane region" description="Helical" evidence="2">
    <location>
        <begin position="184"/>
        <end position="204"/>
    </location>
</feature>
<dbReference type="AlphaFoldDB" id="A0AAV9ISY6"/>
<proteinExistence type="predicted"/>
<dbReference type="Proteomes" id="UP001301350">
    <property type="component" value="Unassembled WGS sequence"/>
</dbReference>
<feature type="transmembrane region" description="Helical" evidence="2">
    <location>
        <begin position="224"/>
        <end position="240"/>
    </location>
</feature>
<feature type="transmembrane region" description="Helical" evidence="2">
    <location>
        <begin position="45"/>
        <end position="65"/>
    </location>
</feature>
<dbReference type="PANTHER" id="PTHR12242:SF1">
    <property type="entry name" value="MYND-TYPE DOMAIN-CONTAINING PROTEIN"/>
    <property type="match status" value="1"/>
</dbReference>
<evidence type="ECO:0000256" key="1">
    <source>
        <dbReference type="SAM" id="MobiDB-lite"/>
    </source>
</evidence>
<organism evidence="3 4">
    <name type="scientific">Cyanidium caldarium</name>
    <name type="common">Red alga</name>
    <dbReference type="NCBI Taxonomy" id="2771"/>
    <lineage>
        <taxon>Eukaryota</taxon>
        <taxon>Rhodophyta</taxon>
        <taxon>Bangiophyceae</taxon>
        <taxon>Cyanidiales</taxon>
        <taxon>Cyanidiaceae</taxon>
        <taxon>Cyanidium</taxon>
    </lineage>
</organism>
<name>A0AAV9ISY6_CYACA</name>
<keyword evidence="4" id="KW-1185">Reference proteome</keyword>
<gene>
    <name evidence="3" type="ORF">CDCA_CDCA04G1397</name>
</gene>
<keyword evidence="2" id="KW-0472">Membrane</keyword>
<keyword evidence="2" id="KW-1133">Transmembrane helix</keyword>
<dbReference type="EMBL" id="JANCYW010000004">
    <property type="protein sequence ID" value="KAK4535372.1"/>
    <property type="molecule type" value="Genomic_DNA"/>
</dbReference>
<dbReference type="PANTHER" id="PTHR12242">
    <property type="entry name" value="OS02G0130600 PROTEIN-RELATED"/>
    <property type="match status" value="1"/>
</dbReference>
<evidence type="ECO:0000313" key="3">
    <source>
        <dbReference type="EMBL" id="KAK4535372.1"/>
    </source>
</evidence>
<feature type="transmembrane region" description="Helical" evidence="2">
    <location>
        <begin position="125"/>
        <end position="144"/>
    </location>
</feature>
<accession>A0AAV9ISY6</accession>
<sequence>MEAGELVNERVGEAESGWSDEPTRTVGSPDAMDCTAASPPVWGAAYRFVATAYLLVSFVYMRFWLERLPMITFTSQNFLLLTAAFTTLSVGTVATCAVASTASPPSSPTRCAYVVKHLQQFSCDFFSLALANALFLDVVWWLILRPMDLPGTWRDYWNWMAHGPINLAVCLGECCLNRCQAAAYVLYVGVAYLMCYFLFGVIYFLTRGEWIYFFLDIRKPLDCLLLLITLLWYVVCHRLVRALQHLRSRFYGDALPLPQ</sequence>
<reference evidence="3 4" key="1">
    <citation type="submission" date="2022-07" db="EMBL/GenBank/DDBJ databases">
        <title>Genome-wide signatures of adaptation to extreme environments.</title>
        <authorList>
            <person name="Cho C.H."/>
            <person name="Yoon H.S."/>
        </authorList>
    </citation>
    <scope>NUCLEOTIDE SEQUENCE [LARGE SCALE GENOMIC DNA]</scope>
    <source>
        <strain evidence="3 4">DBV 063 E5</strain>
    </source>
</reference>